<dbReference type="PANTHER" id="PTHR46532:SF4">
    <property type="entry name" value="AAA+ ATPASE DOMAIN-CONTAINING PROTEIN"/>
    <property type="match status" value="1"/>
</dbReference>
<dbReference type="GO" id="GO:0045505">
    <property type="term" value="F:dynein intermediate chain binding"/>
    <property type="evidence" value="ECO:0007669"/>
    <property type="project" value="InterPro"/>
</dbReference>
<evidence type="ECO:0000313" key="3">
    <source>
        <dbReference type="EMBL" id="CAF4291121.1"/>
    </source>
</evidence>
<evidence type="ECO:0000256" key="1">
    <source>
        <dbReference type="ARBA" id="ARBA00008887"/>
    </source>
</evidence>
<dbReference type="EMBL" id="CAJOBF010012892">
    <property type="protein sequence ID" value="CAF4323815.1"/>
    <property type="molecule type" value="Genomic_DNA"/>
</dbReference>
<dbReference type="AlphaFoldDB" id="A0A820JAM3"/>
<dbReference type="Proteomes" id="UP000681967">
    <property type="component" value="Unassembled WGS sequence"/>
</dbReference>
<comment type="caution">
    <text evidence="4">The sequence shown here is derived from an EMBL/GenBank/DDBJ whole genome shotgun (WGS) entry which is preliminary data.</text>
</comment>
<protein>
    <recommendedName>
        <fullName evidence="2">Dynein heavy chain tail domain-containing protein</fullName>
    </recommendedName>
</protein>
<reference evidence="4" key="1">
    <citation type="submission" date="2021-02" db="EMBL/GenBank/DDBJ databases">
        <authorList>
            <person name="Nowell W R."/>
        </authorList>
    </citation>
    <scope>NUCLEOTIDE SEQUENCE</scope>
</reference>
<comment type="similarity">
    <text evidence="1">Belongs to the dynein heavy chain family.</text>
</comment>
<dbReference type="GO" id="GO:0051959">
    <property type="term" value="F:dynein light intermediate chain binding"/>
    <property type="evidence" value="ECO:0007669"/>
    <property type="project" value="InterPro"/>
</dbReference>
<dbReference type="EMBL" id="CAJOBJ010160997">
    <property type="protein sequence ID" value="CAF4846020.1"/>
    <property type="molecule type" value="Genomic_DNA"/>
</dbReference>
<sequence length="382" mass="44768">MTDIEDMAEKERKINDDVDKVVDEQPQQATIESAITEEKIGLERQNETITNIHTFVFDILAFFSNAQPSLIVEYCQETKNWNQIQRFLNDENVHILPVFFCDFQERTRFSKRSSIILPQLSQSVKNDESCIGIGIDKSFEDGGVIFIKPNKIPLTEKNFKNELVLFSMNFDQQNLDLMINLETILFSYLPSIAKADEWNKLNLVNEKTAQVKSNLIYQIKRNADFFLTIHQSFVDCIQLQKVPVRLRHDTQEIINPNTLLRFTQDTELVQQAEETITEWMKEINSFYRKSTLVRQISSDSGPLDEIKYWREQVVQLNHIMNQLRLPSNRAVIYLLNIATSPRSLEWREIDKKLTQSMNEARDHYKFLMIVAKHVGPLYRNDP</sequence>
<feature type="domain" description="Dynein heavy chain tail" evidence="2">
    <location>
        <begin position="269"/>
        <end position="381"/>
    </location>
</feature>
<evidence type="ECO:0000313" key="6">
    <source>
        <dbReference type="Proteomes" id="UP000663842"/>
    </source>
</evidence>
<accession>A0A820JAM3</accession>
<organism evidence="4 6">
    <name type="scientific">Rotaria magnacalcarata</name>
    <dbReference type="NCBI Taxonomy" id="392030"/>
    <lineage>
        <taxon>Eukaryota</taxon>
        <taxon>Metazoa</taxon>
        <taxon>Spiralia</taxon>
        <taxon>Gnathifera</taxon>
        <taxon>Rotifera</taxon>
        <taxon>Eurotatoria</taxon>
        <taxon>Bdelloidea</taxon>
        <taxon>Philodinida</taxon>
        <taxon>Philodinidae</taxon>
        <taxon>Rotaria</taxon>
    </lineage>
</organism>
<dbReference type="InterPro" id="IPR013594">
    <property type="entry name" value="Dynein_heavy_tail"/>
</dbReference>
<dbReference type="Pfam" id="PF08385">
    <property type="entry name" value="DHC_N1"/>
    <property type="match status" value="1"/>
</dbReference>
<dbReference type="Proteomes" id="UP000681720">
    <property type="component" value="Unassembled WGS sequence"/>
</dbReference>
<dbReference type="InterPro" id="IPR026983">
    <property type="entry name" value="DHC"/>
</dbReference>
<dbReference type="PANTHER" id="PTHR46532">
    <property type="entry name" value="MALE FERTILITY FACTOR KL5"/>
    <property type="match status" value="1"/>
</dbReference>
<evidence type="ECO:0000259" key="2">
    <source>
        <dbReference type="Pfam" id="PF08385"/>
    </source>
</evidence>
<feature type="non-terminal residue" evidence="4">
    <location>
        <position position="1"/>
    </location>
</feature>
<dbReference type="GO" id="GO:0007018">
    <property type="term" value="P:microtubule-based movement"/>
    <property type="evidence" value="ECO:0007669"/>
    <property type="project" value="InterPro"/>
</dbReference>
<evidence type="ECO:0000313" key="4">
    <source>
        <dbReference type="EMBL" id="CAF4323815.1"/>
    </source>
</evidence>
<evidence type="ECO:0000313" key="5">
    <source>
        <dbReference type="EMBL" id="CAF4846020.1"/>
    </source>
</evidence>
<proteinExistence type="inferred from homology"/>
<name>A0A820JAM3_9BILA</name>
<gene>
    <name evidence="3" type="ORF">BYL167_LOCUS27097</name>
    <name evidence="5" type="ORF">GIL414_LOCUS49161</name>
    <name evidence="4" type="ORF">UXM345_LOCUS34617</name>
</gene>
<dbReference type="EMBL" id="CAJOBH010033694">
    <property type="protein sequence ID" value="CAF4291121.1"/>
    <property type="molecule type" value="Genomic_DNA"/>
</dbReference>
<dbReference type="GO" id="GO:0005858">
    <property type="term" value="C:axonemal dynein complex"/>
    <property type="evidence" value="ECO:0007669"/>
    <property type="project" value="TreeGrafter"/>
</dbReference>
<dbReference type="Proteomes" id="UP000663842">
    <property type="component" value="Unassembled WGS sequence"/>
</dbReference>